<dbReference type="InterPro" id="IPR027417">
    <property type="entry name" value="P-loop_NTPase"/>
</dbReference>
<dbReference type="Pfam" id="PF01926">
    <property type="entry name" value="MMR_HSR1"/>
    <property type="match status" value="1"/>
</dbReference>
<dbReference type="CDD" id="cd00880">
    <property type="entry name" value="Era_like"/>
    <property type="match status" value="1"/>
</dbReference>
<accession>A0ABW9ME88</accession>
<dbReference type="InterPro" id="IPR041606">
    <property type="entry name" value="HydF_dimer"/>
</dbReference>
<dbReference type="SUPFAM" id="SSF52540">
    <property type="entry name" value="P-loop containing nucleoside triphosphate hydrolases"/>
    <property type="match status" value="1"/>
</dbReference>
<sequence>MTSISKTGFSERCHIGIFGRTNAGKSTLLNYLTGLDHAIVSEKEGTTTDPIKKAMEITDFGPVVLVDTAGFADRSDLSEKRIEKSLAEIDKIDIFLYCLSEDDDLKILEKINKPVIFLAMHMDKERGKEILEEFKDKAPIPVDIRNTKARDEIFARIRKIYKKEDLSITKNLVGAHDTVVLVMPQDAASPKDRLIKPQVMTIREIIDKNATAICTNLENFEATIKSLNKIDLIITDSQVFKEVYQKKPEGVLLTSFSVLFSAFKGDINYFVKSAERLDDDIKNILIAEACTHPPIEEDIGTVKIPKLIRKTHPDVNIDFVRGNDPIDYAKYDLIITCGSCMFNRTHVLNRLAKSKEAYVPMTNYGIAIAKLSGILDKITLPDE</sequence>
<dbReference type="NCBIfam" id="TIGR03918">
    <property type="entry name" value="GTP_HydF"/>
    <property type="match status" value="1"/>
</dbReference>
<keyword evidence="2" id="KW-0342">GTP-binding</keyword>
<evidence type="ECO:0000259" key="3">
    <source>
        <dbReference type="Pfam" id="PF01926"/>
    </source>
</evidence>
<dbReference type="Proteomes" id="UP001637994">
    <property type="component" value="Unassembled WGS sequence"/>
</dbReference>
<dbReference type="Pfam" id="PF18128">
    <property type="entry name" value="HydF_dimer"/>
    <property type="match status" value="1"/>
</dbReference>
<organism evidence="6 7">
    <name type="scientific">Anaerococcus kampingae</name>
    <dbReference type="NCBI Taxonomy" id="3115614"/>
    <lineage>
        <taxon>Bacteria</taxon>
        <taxon>Bacillati</taxon>
        <taxon>Bacillota</taxon>
        <taxon>Tissierellia</taxon>
        <taxon>Tissierellales</taxon>
        <taxon>Peptoniphilaceae</taxon>
        <taxon>Anaerococcus</taxon>
    </lineage>
</organism>
<gene>
    <name evidence="6" type="primary">hydF</name>
    <name evidence="6" type="ORF">ACCQ42_07715</name>
</gene>
<dbReference type="InterPro" id="IPR040644">
    <property type="entry name" value="HydF_tetramer"/>
</dbReference>
<name>A0ABW9ME88_9FIRM</name>
<feature type="domain" description="G" evidence="3">
    <location>
        <begin position="14"/>
        <end position="118"/>
    </location>
</feature>
<dbReference type="PANTHER" id="PTHR42714:SF6">
    <property type="entry name" value="TRANSLATION INITIATION FACTOR IF-2"/>
    <property type="match status" value="1"/>
</dbReference>
<comment type="caution">
    <text evidence="6">The sequence shown here is derived from an EMBL/GenBank/DDBJ whole genome shotgun (WGS) entry which is preliminary data.</text>
</comment>
<dbReference type="Pfam" id="PF18133">
    <property type="entry name" value="HydF_tetramer"/>
    <property type="match status" value="1"/>
</dbReference>
<dbReference type="RefSeq" id="WP_410035832.1">
    <property type="nucleotide sequence ID" value="NZ_JBGMEF010000029.1"/>
</dbReference>
<proteinExistence type="predicted"/>
<evidence type="ECO:0000256" key="1">
    <source>
        <dbReference type="ARBA" id="ARBA00022741"/>
    </source>
</evidence>
<dbReference type="InterPro" id="IPR023873">
    <property type="entry name" value="FeFe-hyd_GTPase_HydF"/>
</dbReference>
<keyword evidence="7" id="KW-1185">Reference proteome</keyword>
<feature type="domain" description="Hydrogen maturase F dimerization" evidence="4">
    <location>
        <begin position="169"/>
        <end position="265"/>
    </location>
</feature>
<evidence type="ECO:0000313" key="7">
    <source>
        <dbReference type="Proteomes" id="UP001637994"/>
    </source>
</evidence>
<dbReference type="NCBIfam" id="TIGR00231">
    <property type="entry name" value="small_GTP"/>
    <property type="match status" value="1"/>
</dbReference>
<dbReference type="InterPro" id="IPR006073">
    <property type="entry name" value="GTP-bd"/>
</dbReference>
<dbReference type="EMBL" id="JBGMEF010000029">
    <property type="protein sequence ID" value="MFO3667655.1"/>
    <property type="molecule type" value="Genomic_DNA"/>
</dbReference>
<evidence type="ECO:0000313" key="6">
    <source>
        <dbReference type="EMBL" id="MFO3667655.1"/>
    </source>
</evidence>
<dbReference type="Gene3D" id="3.40.50.300">
    <property type="entry name" value="P-loop containing nucleotide triphosphate hydrolases"/>
    <property type="match status" value="1"/>
</dbReference>
<feature type="domain" description="Hydrogen maturase F tetramerization" evidence="5">
    <location>
        <begin position="271"/>
        <end position="377"/>
    </location>
</feature>
<dbReference type="InterPro" id="IPR005225">
    <property type="entry name" value="Small_GTP-bd"/>
</dbReference>
<dbReference type="PANTHER" id="PTHR42714">
    <property type="entry name" value="TRNA MODIFICATION GTPASE GTPBP3"/>
    <property type="match status" value="1"/>
</dbReference>
<evidence type="ECO:0000259" key="5">
    <source>
        <dbReference type="Pfam" id="PF18133"/>
    </source>
</evidence>
<protein>
    <submittedName>
        <fullName evidence="6">[FeFe] hydrogenase H-cluster maturation GTPase HydF</fullName>
    </submittedName>
</protein>
<reference evidence="6 7" key="1">
    <citation type="journal article" date="2025" name="Anaerobe">
        <title>Description of Anaerococcus kampingiae sp. nov., Anaerococcus groningensis sp. nov., Anaerococcus martiniensis sp. nov., and Anaerococcus cruorum sp. nov., isolated from human clinical specimens.</title>
        <authorList>
            <person name="Boiten K.E."/>
            <person name="Meijer J."/>
            <person name="van Wezel E.M."/>
            <person name="Veloo A.C.M."/>
        </authorList>
    </citation>
    <scope>NUCLEOTIDE SEQUENCE [LARGE SCALE GENOMIC DNA]</scope>
    <source>
        <strain evidence="6 7">ENR0874</strain>
    </source>
</reference>
<dbReference type="Gene3D" id="3.40.50.11420">
    <property type="match status" value="1"/>
</dbReference>
<keyword evidence="1" id="KW-0547">Nucleotide-binding</keyword>
<evidence type="ECO:0000259" key="4">
    <source>
        <dbReference type="Pfam" id="PF18128"/>
    </source>
</evidence>
<evidence type="ECO:0000256" key="2">
    <source>
        <dbReference type="ARBA" id="ARBA00023134"/>
    </source>
</evidence>
<dbReference type="Gene3D" id="3.40.50.11410">
    <property type="match status" value="1"/>
</dbReference>